<dbReference type="Proteomes" id="UP000507470">
    <property type="component" value="Unassembled WGS sequence"/>
</dbReference>
<dbReference type="OrthoDB" id="10066543at2759"/>
<dbReference type="GO" id="GO:0003676">
    <property type="term" value="F:nucleic acid binding"/>
    <property type="evidence" value="ECO:0007669"/>
    <property type="project" value="InterPro"/>
</dbReference>
<evidence type="ECO:0008006" key="3">
    <source>
        <dbReference type="Google" id="ProtNLM"/>
    </source>
</evidence>
<dbReference type="EMBL" id="CACVKT020008934">
    <property type="protein sequence ID" value="CAC5418632.1"/>
    <property type="molecule type" value="Genomic_DNA"/>
</dbReference>
<proteinExistence type="predicted"/>
<dbReference type="AlphaFoldDB" id="A0A6J8EG09"/>
<keyword evidence="2" id="KW-1185">Reference proteome</keyword>
<dbReference type="Gene3D" id="3.30.420.10">
    <property type="entry name" value="Ribonuclease H-like superfamily/Ribonuclease H"/>
    <property type="match status" value="1"/>
</dbReference>
<evidence type="ECO:0000313" key="1">
    <source>
        <dbReference type="EMBL" id="CAC5418632.1"/>
    </source>
</evidence>
<dbReference type="InterPro" id="IPR012337">
    <property type="entry name" value="RNaseH-like_sf"/>
</dbReference>
<dbReference type="PANTHER" id="PTHR47331:SF1">
    <property type="entry name" value="GAG-LIKE PROTEIN"/>
    <property type="match status" value="1"/>
</dbReference>
<accession>A0A6J8EG09</accession>
<organism evidence="1 2">
    <name type="scientific">Mytilus coruscus</name>
    <name type="common">Sea mussel</name>
    <dbReference type="NCBI Taxonomy" id="42192"/>
    <lineage>
        <taxon>Eukaryota</taxon>
        <taxon>Metazoa</taxon>
        <taxon>Spiralia</taxon>
        <taxon>Lophotrochozoa</taxon>
        <taxon>Mollusca</taxon>
        <taxon>Bivalvia</taxon>
        <taxon>Autobranchia</taxon>
        <taxon>Pteriomorphia</taxon>
        <taxon>Mytilida</taxon>
        <taxon>Mytiloidea</taxon>
        <taxon>Mytilidae</taxon>
        <taxon>Mytilinae</taxon>
        <taxon>Mytilus</taxon>
    </lineage>
</organism>
<name>A0A6J8EG09_MYTCO</name>
<dbReference type="InterPro" id="IPR036397">
    <property type="entry name" value="RNaseH_sf"/>
</dbReference>
<gene>
    <name evidence="1" type="ORF">MCOR_51056</name>
</gene>
<dbReference type="SUPFAM" id="SSF53098">
    <property type="entry name" value="Ribonuclease H-like"/>
    <property type="match status" value="1"/>
</dbReference>
<sequence>MIVYCVLARLREKDLIVNAPTAIRKLISKCVICRKQGFRVWEQKMASLPEDHLIPNEPLFTRVGVDYFGPFEVKIKQSYEKWYGVIFTCLASKTKHLEVADSLDTDSYIMLCERRGEVMKMCSDNGKNFIGCERELKHSISDWNLDQIHEAMLQRNLESQFNPPAGSHHGGVWERLF</sequence>
<evidence type="ECO:0000313" key="2">
    <source>
        <dbReference type="Proteomes" id="UP000507470"/>
    </source>
</evidence>
<protein>
    <recommendedName>
        <fullName evidence="3">Integrase catalytic domain-containing protein</fullName>
    </recommendedName>
</protein>
<reference evidence="1 2" key="1">
    <citation type="submission" date="2020-06" db="EMBL/GenBank/DDBJ databases">
        <authorList>
            <person name="Li R."/>
            <person name="Bekaert M."/>
        </authorList>
    </citation>
    <scope>NUCLEOTIDE SEQUENCE [LARGE SCALE GENOMIC DNA]</scope>
    <source>
        <strain evidence="2">wild</strain>
    </source>
</reference>
<dbReference type="PANTHER" id="PTHR47331">
    <property type="entry name" value="PHD-TYPE DOMAIN-CONTAINING PROTEIN"/>
    <property type="match status" value="1"/>
</dbReference>